<dbReference type="AlphaFoldDB" id="A0A9P6TDK4"/>
<keyword evidence="4" id="KW-1185">Reference proteome</keyword>
<evidence type="ECO:0000313" key="4">
    <source>
        <dbReference type="Proteomes" id="UP000886653"/>
    </source>
</evidence>
<feature type="compositionally biased region" description="Polar residues" evidence="1">
    <location>
        <begin position="648"/>
        <end position="659"/>
    </location>
</feature>
<feature type="compositionally biased region" description="Basic residues" evidence="1">
    <location>
        <begin position="660"/>
        <end position="671"/>
    </location>
</feature>
<dbReference type="Proteomes" id="UP000886653">
    <property type="component" value="Unassembled WGS sequence"/>
</dbReference>
<name>A0A9P6TDK4_9BASI</name>
<feature type="region of interest" description="Disordered" evidence="1">
    <location>
        <begin position="648"/>
        <end position="671"/>
    </location>
</feature>
<organism evidence="3 4">
    <name type="scientific">Cronartium quercuum f. sp. fusiforme G11</name>
    <dbReference type="NCBI Taxonomy" id="708437"/>
    <lineage>
        <taxon>Eukaryota</taxon>
        <taxon>Fungi</taxon>
        <taxon>Dikarya</taxon>
        <taxon>Basidiomycota</taxon>
        <taxon>Pucciniomycotina</taxon>
        <taxon>Pucciniomycetes</taxon>
        <taxon>Pucciniales</taxon>
        <taxon>Coleosporiaceae</taxon>
        <taxon>Cronartium</taxon>
    </lineage>
</organism>
<accession>A0A9P6TDK4</accession>
<dbReference type="EMBL" id="MU167244">
    <property type="protein sequence ID" value="KAG0147790.1"/>
    <property type="molecule type" value="Genomic_DNA"/>
</dbReference>
<protein>
    <submittedName>
        <fullName evidence="3">Uncharacterized protein</fullName>
    </submittedName>
</protein>
<gene>
    <name evidence="3" type="ORF">CROQUDRAFT_697193</name>
</gene>
<evidence type="ECO:0000256" key="2">
    <source>
        <dbReference type="SAM" id="SignalP"/>
    </source>
</evidence>
<feature type="signal peptide" evidence="2">
    <location>
        <begin position="1"/>
        <end position="22"/>
    </location>
</feature>
<evidence type="ECO:0000313" key="3">
    <source>
        <dbReference type="EMBL" id="KAG0147790.1"/>
    </source>
</evidence>
<sequence>MHLRHRIVLACVLLSRNPSAMASPLQVLVPSHLPSASQHVPLIHLRSESKSPFSFLSTPFEPAYFKFDDSVLPFHSEFPLENVIEHVKEMRAVGPSQLAHDPPKQDLVKVFENLCKDCQGRNLLPSDPEFTDFLQNQRTKIQKAATNGEFAQKTFDACWNRVILVQKAILSLDHHKALSQSQSPRIWQIGRRAIIKLVMERSSFETDHNIFPHTQEMETWLKYLHVFSQALFEFWAMRKDETFGKPEQRCEWFALAFLREVTPPYYVDWETARFARDLDDATRKRLMRELFQIWKFDKLPFRKLRDQLSSATGTLFDIQGRIQLIDYFRREIRPNTIPIEFRVEYEIYKMIANPEKTTEQIERRITAWARILPSISKSQDTWPRELGKHFFGLLAAIFARNVYYQRKFVFGDALVLVNLEVEKTLERMVQVFQVLWSHAYAQHPALKEKLTKLMGILPNIFPFDETSLNQYRVEGLGYLVREVQVGLGNIYLHPADKREKDDIADVAKKLYKELSSATDLFDLSPPTTVVDLSSYILGNLKFKEDHTTSVEDHLSSGVQAVLPIAYKRPGSPTYMRQTQDSINPSYQRIAHVEQQVDPVYSHYQPVAPKKRKNENIHDQPIAQRKQKIVPISRSMSRPHVSFYGQIVQENQKVVPSQARSKPKKSPHALAR</sequence>
<proteinExistence type="predicted"/>
<feature type="chain" id="PRO_5040153492" evidence="2">
    <location>
        <begin position="23"/>
        <end position="671"/>
    </location>
</feature>
<comment type="caution">
    <text evidence="3">The sequence shown here is derived from an EMBL/GenBank/DDBJ whole genome shotgun (WGS) entry which is preliminary data.</text>
</comment>
<reference evidence="3" key="1">
    <citation type="submission" date="2013-11" db="EMBL/GenBank/DDBJ databases">
        <title>Genome sequence of the fusiform rust pathogen reveals effectors for host alternation and coevolution with pine.</title>
        <authorList>
            <consortium name="DOE Joint Genome Institute"/>
            <person name="Smith K."/>
            <person name="Pendleton A."/>
            <person name="Kubisiak T."/>
            <person name="Anderson C."/>
            <person name="Salamov A."/>
            <person name="Aerts A."/>
            <person name="Riley R."/>
            <person name="Clum A."/>
            <person name="Lindquist E."/>
            <person name="Ence D."/>
            <person name="Campbell M."/>
            <person name="Kronenberg Z."/>
            <person name="Feau N."/>
            <person name="Dhillon B."/>
            <person name="Hamelin R."/>
            <person name="Burleigh J."/>
            <person name="Smith J."/>
            <person name="Yandell M."/>
            <person name="Nelson C."/>
            <person name="Grigoriev I."/>
            <person name="Davis J."/>
        </authorList>
    </citation>
    <scope>NUCLEOTIDE SEQUENCE</scope>
    <source>
        <strain evidence="3">G11</strain>
    </source>
</reference>
<evidence type="ECO:0000256" key="1">
    <source>
        <dbReference type="SAM" id="MobiDB-lite"/>
    </source>
</evidence>
<keyword evidence="2" id="KW-0732">Signal</keyword>